<comment type="caution">
    <text evidence="1">The sequence shown here is derived from an EMBL/GenBank/DDBJ whole genome shotgun (WGS) entry which is preliminary data.</text>
</comment>
<accession>A0ABS9CJX2</accession>
<organism evidence="1 2">
    <name type="scientific">Anaeromassilibacillus senegalensis</name>
    <dbReference type="NCBI Taxonomy" id="1673717"/>
    <lineage>
        <taxon>Bacteria</taxon>
        <taxon>Bacillati</taxon>
        <taxon>Bacillota</taxon>
        <taxon>Clostridia</taxon>
        <taxon>Eubacteriales</taxon>
        <taxon>Acutalibacteraceae</taxon>
        <taxon>Anaeromassilibacillus</taxon>
    </lineage>
</organism>
<dbReference type="InterPro" id="IPR009711">
    <property type="entry name" value="UPF0473"/>
</dbReference>
<reference evidence="1 2" key="1">
    <citation type="submission" date="2020-12" db="EMBL/GenBank/DDBJ databases">
        <title>Whole genome sequences of gut porcine anaerobes.</title>
        <authorList>
            <person name="Kubasova T."/>
            <person name="Jahodarova E."/>
            <person name="Rychlik I."/>
        </authorList>
    </citation>
    <scope>NUCLEOTIDE SEQUENCE [LARGE SCALE GENOMIC DNA]</scope>
    <source>
        <strain evidence="1 2">An867</strain>
    </source>
</reference>
<dbReference type="RefSeq" id="WP_235322073.1">
    <property type="nucleotide sequence ID" value="NZ_JAFBIT010000001.1"/>
</dbReference>
<gene>
    <name evidence="1" type="ORF">JQM67_00705</name>
</gene>
<dbReference type="EMBL" id="JAFBIT010000001">
    <property type="protein sequence ID" value="MCF2651130.1"/>
    <property type="molecule type" value="Genomic_DNA"/>
</dbReference>
<evidence type="ECO:0000313" key="2">
    <source>
        <dbReference type="Proteomes" id="UP001299220"/>
    </source>
</evidence>
<dbReference type="Proteomes" id="UP001299220">
    <property type="component" value="Unassembled WGS sequence"/>
</dbReference>
<protein>
    <submittedName>
        <fullName evidence="1">DUF1292 domain-containing protein</fullName>
    </submittedName>
</protein>
<name>A0ABS9CJX2_9FIRM</name>
<evidence type="ECO:0000313" key="1">
    <source>
        <dbReference type="EMBL" id="MCF2651130.1"/>
    </source>
</evidence>
<dbReference type="Pfam" id="PF06949">
    <property type="entry name" value="DUF1292"/>
    <property type="match status" value="1"/>
</dbReference>
<sequence>MSIENEQDYEADLVVLLDDEGNEHEFEIIDEIENDDGYFMALIPTLRDAEGEIADADEYYIFEVVNVDGEEQLSEVEDEELLDKLADIFESRYAQAMEEEEE</sequence>
<proteinExistence type="predicted"/>
<keyword evidence="2" id="KW-1185">Reference proteome</keyword>